<dbReference type="Proteomes" id="UP000275267">
    <property type="component" value="Unassembled WGS sequence"/>
</dbReference>
<accession>A0A3L6RYL8</accession>
<keyword evidence="2" id="KW-1185">Reference proteome</keyword>
<dbReference type="PANTHER" id="PTHR33085">
    <property type="entry name" value="OS12G0113100 PROTEIN-RELATED"/>
    <property type="match status" value="1"/>
</dbReference>
<dbReference type="PANTHER" id="PTHR33085:SF145">
    <property type="entry name" value="OS05G0302200 PROTEIN"/>
    <property type="match status" value="1"/>
</dbReference>
<evidence type="ECO:0000313" key="2">
    <source>
        <dbReference type="Proteomes" id="UP000275267"/>
    </source>
</evidence>
<reference evidence="2" key="1">
    <citation type="journal article" date="2019" name="Nat. Commun.">
        <title>The genome of broomcorn millet.</title>
        <authorList>
            <person name="Zou C."/>
            <person name="Miki D."/>
            <person name="Li D."/>
            <person name="Tang Q."/>
            <person name="Xiao L."/>
            <person name="Rajput S."/>
            <person name="Deng P."/>
            <person name="Jia W."/>
            <person name="Huang R."/>
            <person name="Zhang M."/>
            <person name="Sun Y."/>
            <person name="Hu J."/>
            <person name="Fu X."/>
            <person name="Schnable P.S."/>
            <person name="Li F."/>
            <person name="Zhang H."/>
            <person name="Feng B."/>
            <person name="Zhu X."/>
            <person name="Liu R."/>
            <person name="Schnable J.C."/>
            <person name="Zhu J.-K."/>
            <person name="Zhang H."/>
        </authorList>
    </citation>
    <scope>NUCLEOTIDE SEQUENCE [LARGE SCALE GENOMIC DNA]</scope>
</reference>
<dbReference type="InterPro" id="IPR012871">
    <property type="entry name" value="DUF1668_ORYSA"/>
</dbReference>
<gene>
    <name evidence="1" type="ORF">C2845_PM09G18480</name>
</gene>
<protein>
    <submittedName>
        <fullName evidence="1">Uncharacterized protein</fullName>
    </submittedName>
</protein>
<dbReference type="OrthoDB" id="691610at2759"/>
<dbReference type="Pfam" id="PF07893">
    <property type="entry name" value="DUF1668"/>
    <property type="match status" value="1"/>
</dbReference>
<dbReference type="EMBL" id="PQIB02000006">
    <property type="protein sequence ID" value="RLN12093.1"/>
    <property type="molecule type" value="Genomic_DNA"/>
</dbReference>
<dbReference type="AlphaFoldDB" id="A0A3L6RYL8"/>
<proteinExistence type="predicted"/>
<name>A0A3L6RYL8_PANMI</name>
<evidence type="ECO:0000313" key="1">
    <source>
        <dbReference type="EMBL" id="RLN12093.1"/>
    </source>
</evidence>
<comment type="caution">
    <text evidence="1">The sequence shown here is derived from an EMBL/GenBank/DDBJ whole genome shotgun (WGS) entry which is preliminary data.</text>
</comment>
<sequence length="313" mass="35306">MERICLPSPSFSFITSPKRYWWSLNCFPLAGRKVLCTDQSGRTLLFDADTRDVVAMPDLHRPKSMPLSLFIPSDDLEGSDCDDGGGSIFVMESMPRPEVRCSRQQMSHQFEAFVYRKPTLTSFSKSWQCQLLPPPPFICDPGKYYRDNNLPRITSYAVIGGGSHICISAEGAGTYCLDTVSYTWSHEFEWTLPFHGKVEYVPELNLWFGLSAKDGHLAAADLASMDSQQPQIVGVWKELNLPKEWNVTQDPQLVNLGSGRFVIVRFFQTQDQTDDLGAEIDEDYFVVLTGVETSFQGKGNQDYFTYAPFIPAD</sequence>
<organism evidence="1 2">
    <name type="scientific">Panicum miliaceum</name>
    <name type="common">Proso millet</name>
    <name type="synonym">Broomcorn millet</name>
    <dbReference type="NCBI Taxonomy" id="4540"/>
    <lineage>
        <taxon>Eukaryota</taxon>
        <taxon>Viridiplantae</taxon>
        <taxon>Streptophyta</taxon>
        <taxon>Embryophyta</taxon>
        <taxon>Tracheophyta</taxon>
        <taxon>Spermatophyta</taxon>
        <taxon>Magnoliopsida</taxon>
        <taxon>Liliopsida</taxon>
        <taxon>Poales</taxon>
        <taxon>Poaceae</taxon>
        <taxon>PACMAD clade</taxon>
        <taxon>Panicoideae</taxon>
        <taxon>Panicodae</taxon>
        <taxon>Paniceae</taxon>
        <taxon>Panicinae</taxon>
        <taxon>Panicum</taxon>
        <taxon>Panicum sect. Panicum</taxon>
    </lineage>
</organism>